<evidence type="ECO:0000313" key="9">
    <source>
        <dbReference type="EMBL" id="NKE47376.1"/>
    </source>
</evidence>
<name>A0ABX1F4S4_9PROT</name>
<dbReference type="InterPro" id="IPR024791">
    <property type="entry name" value="Cyt_c/ubiquinol_Oxase_su3"/>
</dbReference>
<dbReference type="PANTHER" id="PTHR11403:SF10">
    <property type="entry name" value="CYTOCHROME C OXIDASE"/>
    <property type="match status" value="1"/>
</dbReference>
<feature type="transmembrane region" description="Helical" evidence="7">
    <location>
        <begin position="157"/>
        <end position="178"/>
    </location>
</feature>
<feature type="transmembrane region" description="Helical" evidence="7">
    <location>
        <begin position="199"/>
        <end position="220"/>
    </location>
</feature>
<evidence type="ECO:0000259" key="8">
    <source>
        <dbReference type="PROSITE" id="PS50253"/>
    </source>
</evidence>
<evidence type="ECO:0000313" key="10">
    <source>
        <dbReference type="Proteomes" id="UP000765160"/>
    </source>
</evidence>
<dbReference type="InterPro" id="IPR035973">
    <property type="entry name" value="Cyt_c_oxidase_su3-like_sf"/>
</dbReference>
<dbReference type="Proteomes" id="UP000765160">
    <property type="component" value="Unassembled WGS sequence"/>
</dbReference>
<comment type="similarity">
    <text evidence="2 6">Belongs to the cytochrome c oxidase subunit 3 family.</text>
</comment>
<dbReference type="Gene3D" id="1.20.120.80">
    <property type="entry name" value="Cytochrome c oxidase, subunit III, four-helix bundle"/>
    <property type="match status" value="1"/>
</dbReference>
<dbReference type="InterPro" id="IPR013833">
    <property type="entry name" value="Cyt_c_oxidase_su3_a-hlx"/>
</dbReference>
<feature type="transmembrane region" description="Helical" evidence="7">
    <location>
        <begin position="88"/>
        <end position="107"/>
    </location>
</feature>
<organism evidence="9 10">
    <name type="scientific">Falsiroseomonas frigidaquae</name>
    <dbReference type="NCBI Taxonomy" id="487318"/>
    <lineage>
        <taxon>Bacteria</taxon>
        <taxon>Pseudomonadati</taxon>
        <taxon>Pseudomonadota</taxon>
        <taxon>Alphaproteobacteria</taxon>
        <taxon>Acetobacterales</taxon>
        <taxon>Roseomonadaceae</taxon>
        <taxon>Falsiroseomonas</taxon>
    </lineage>
</organism>
<feature type="transmembrane region" description="Helical" evidence="7">
    <location>
        <begin position="46"/>
        <end position="68"/>
    </location>
</feature>
<dbReference type="Pfam" id="PF00510">
    <property type="entry name" value="COX3"/>
    <property type="match status" value="1"/>
</dbReference>
<keyword evidence="10" id="KW-1185">Reference proteome</keyword>
<sequence length="236" mass="25364">MTVTLLLLGVLAAFGGWWLVRQGIVSRPWLETGPLEEASPRGAVALPAAKLGLGVFIGVASALMALLLSAYAMRMTLPDWSPPPQPRLLWVNTAVLVLASLALQRALRAAQEGDRKGARSGLLAGGAAGLAFLVGQLAAWRELAVAGYLPANNPADAFFYLITAVHGLHLLGGLVALGRTEARLRQGVPDDRLRLSLELCATYWHFLLLVWIVLFFTLSFAPSFDWLVALCTAPFR</sequence>
<accession>A0ABX1F4S4</accession>
<dbReference type="InterPro" id="IPR000298">
    <property type="entry name" value="Cyt_c_oxidase-like_su3"/>
</dbReference>
<dbReference type="PANTHER" id="PTHR11403">
    <property type="entry name" value="CYTOCHROME C OXIDASE SUBUNIT III"/>
    <property type="match status" value="1"/>
</dbReference>
<keyword evidence="5 7" id="KW-0472">Membrane</keyword>
<gene>
    <name evidence="9" type="ORF">HB662_21540</name>
</gene>
<feature type="domain" description="Heme-copper oxidase subunit III family profile" evidence="8">
    <location>
        <begin position="1"/>
        <end position="223"/>
    </location>
</feature>
<comment type="subcellular location">
    <subcellularLocation>
        <location evidence="6">Cell membrane</location>
        <topology evidence="6">Multi-pass membrane protein</topology>
    </subcellularLocation>
    <subcellularLocation>
        <location evidence="1">Membrane</location>
        <topology evidence="1">Multi-pass membrane protein</topology>
    </subcellularLocation>
</comment>
<evidence type="ECO:0000256" key="4">
    <source>
        <dbReference type="ARBA" id="ARBA00022989"/>
    </source>
</evidence>
<evidence type="ECO:0000256" key="5">
    <source>
        <dbReference type="ARBA" id="ARBA00023136"/>
    </source>
</evidence>
<protein>
    <submittedName>
        <fullName evidence="9">Cytochrome-c oxidase</fullName>
    </submittedName>
</protein>
<evidence type="ECO:0000256" key="7">
    <source>
        <dbReference type="SAM" id="Phobius"/>
    </source>
</evidence>
<keyword evidence="4 7" id="KW-1133">Transmembrane helix</keyword>
<dbReference type="RefSeq" id="WP_168052620.1">
    <property type="nucleotide sequence ID" value="NZ_JAATJR010000006.1"/>
</dbReference>
<dbReference type="EMBL" id="JAAVTX010000006">
    <property type="protein sequence ID" value="NKE47376.1"/>
    <property type="molecule type" value="Genomic_DNA"/>
</dbReference>
<evidence type="ECO:0000256" key="3">
    <source>
        <dbReference type="ARBA" id="ARBA00022692"/>
    </source>
</evidence>
<evidence type="ECO:0000256" key="1">
    <source>
        <dbReference type="ARBA" id="ARBA00004141"/>
    </source>
</evidence>
<proteinExistence type="inferred from homology"/>
<keyword evidence="3 6" id="KW-0812">Transmembrane</keyword>
<dbReference type="PROSITE" id="PS50253">
    <property type="entry name" value="COX3"/>
    <property type="match status" value="1"/>
</dbReference>
<dbReference type="CDD" id="cd02865">
    <property type="entry name" value="Heme_Cu_Oxidase_III_2"/>
    <property type="match status" value="1"/>
</dbReference>
<evidence type="ECO:0000256" key="6">
    <source>
        <dbReference type="RuleBase" id="RU003376"/>
    </source>
</evidence>
<comment type="caution">
    <text evidence="9">The sequence shown here is derived from an EMBL/GenBank/DDBJ whole genome shotgun (WGS) entry which is preliminary data.</text>
</comment>
<dbReference type="SUPFAM" id="SSF81452">
    <property type="entry name" value="Cytochrome c oxidase subunit III-like"/>
    <property type="match status" value="1"/>
</dbReference>
<evidence type="ECO:0000256" key="2">
    <source>
        <dbReference type="ARBA" id="ARBA00010581"/>
    </source>
</evidence>
<reference evidence="9 10" key="1">
    <citation type="submission" date="2020-03" db="EMBL/GenBank/DDBJ databases">
        <title>Roseomonas selenitidurans sp. nov. isolated from soil.</title>
        <authorList>
            <person name="Liu H."/>
        </authorList>
    </citation>
    <scope>NUCLEOTIDE SEQUENCE [LARGE SCALE GENOMIC DNA]</scope>
    <source>
        <strain evidence="9 10">JCM 15073</strain>
    </source>
</reference>